<comment type="caution">
    <text evidence="1">The sequence shown here is derived from an EMBL/GenBank/DDBJ whole genome shotgun (WGS) entry which is preliminary data.</text>
</comment>
<dbReference type="InterPro" id="IPR036393">
    <property type="entry name" value="AceGlu_kinase-like_sf"/>
</dbReference>
<organism evidence="1">
    <name type="scientific">bioreactor metagenome</name>
    <dbReference type="NCBI Taxonomy" id="1076179"/>
    <lineage>
        <taxon>unclassified sequences</taxon>
        <taxon>metagenomes</taxon>
        <taxon>ecological metagenomes</taxon>
    </lineage>
</organism>
<dbReference type="EMBL" id="VSSQ01069631">
    <property type="protein sequence ID" value="MPN21617.1"/>
    <property type="molecule type" value="Genomic_DNA"/>
</dbReference>
<dbReference type="SUPFAM" id="SSF53633">
    <property type="entry name" value="Carbamate kinase-like"/>
    <property type="match status" value="1"/>
</dbReference>
<dbReference type="Gene3D" id="3.40.1160.10">
    <property type="entry name" value="Acetylglutamate kinase-like"/>
    <property type="match status" value="1"/>
</dbReference>
<evidence type="ECO:0000313" key="1">
    <source>
        <dbReference type="EMBL" id="MPN21617.1"/>
    </source>
</evidence>
<proteinExistence type="predicted"/>
<reference evidence="1" key="1">
    <citation type="submission" date="2019-08" db="EMBL/GenBank/DDBJ databases">
        <authorList>
            <person name="Kucharzyk K."/>
            <person name="Murdoch R.W."/>
            <person name="Higgins S."/>
            <person name="Loffler F."/>
        </authorList>
    </citation>
    <scope>NUCLEOTIDE SEQUENCE</scope>
</reference>
<accession>A0A645G3Y6</accession>
<dbReference type="AlphaFoldDB" id="A0A645G3Y6"/>
<protein>
    <recommendedName>
        <fullName evidence="2">Carbamate kinase</fullName>
    </recommendedName>
</protein>
<sequence length="42" mass="4326">MLPKIQAAVKFAKSKAGRRAIITSLDKAVDALTGSAGTVIVK</sequence>
<evidence type="ECO:0008006" key="2">
    <source>
        <dbReference type="Google" id="ProtNLM"/>
    </source>
</evidence>
<name>A0A645G3Y6_9ZZZZ</name>
<gene>
    <name evidence="1" type="ORF">SDC9_168997</name>
</gene>